<evidence type="ECO:0000313" key="4">
    <source>
        <dbReference type="Proteomes" id="UP001516472"/>
    </source>
</evidence>
<feature type="region of interest" description="Disordered" evidence="1">
    <location>
        <begin position="1"/>
        <end position="41"/>
    </location>
</feature>
<sequence length="305" mass="32601">MSQQAHRPAPPGADTTTDLPEAVAADAMTDLPSPGGMDAMAGRPEAVATDARIRRPEPVATETFPPLTELLDAVRSPGMVRADIDALIAALGRPLPADESPRARADVLLYLMDRDNPLGHHRGRDRTTVRHAAKDALLSLGYPYALELPPELLETPARAHPVPSKPYTGPGAVGIAATLLSALYQSGVVAVAQLVMSFGHFDWERPWTEPFLPALLAVWIPTLSALFGHGLGNRTAHVVGSWGLWLLAAAWSVAALVGLSASQPFWLFVLPWHLALWSAWTMRPGPDPQAKPETPTEPRTPLAGA</sequence>
<dbReference type="EMBL" id="JAAIYO010000011">
    <property type="protein sequence ID" value="MBE4752114.1"/>
    <property type="molecule type" value="Genomic_DNA"/>
</dbReference>
<organism evidence="3 4">
    <name type="scientific">Corallococcus soli</name>
    <dbReference type="NCBI Taxonomy" id="2710757"/>
    <lineage>
        <taxon>Bacteria</taxon>
        <taxon>Pseudomonadati</taxon>
        <taxon>Myxococcota</taxon>
        <taxon>Myxococcia</taxon>
        <taxon>Myxococcales</taxon>
        <taxon>Cystobacterineae</taxon>
        <taxon>Myxococcaceae</taxon>
        <taxon>Corallococcus</taxon>
    </lineage>
</organism>
<reference evidence="3 4" key="1">
    <citation type="submission" date="2020-02" db="EMBL/GenBank/DDBJ databases">
        <authorList>
            <person name="Babadi Z.K."/>
            <person name="Risdian C."/>
            <person name="Ebrahimipour G.H."/>
            <person name="Wink J."/>
        </authorList>
    </citation>
    <scope>NUCLEOTIDE SEQUENCE [LARGE SCALE GENOMIC DNA]</scope>
    <source>
        <strain evidence="3 4">ZKHCc1 1396</strain>
    </source>
</reference>
<evidence type="ECO:0000313" key="3">
    <source>
        <dbReference type="EMBL" id="MBE4752114.1"/>
    </source>
</evidence>
<comment type="caution">
    <text evidence="3">The sequence shown here is derived from an EMBL/GenBank/DDBJ whole genome shotgun (WGS) entry which is preliminary data.</text>
</comment>
<keyword evidence="2" id="KW-0472">Membrane</keyword>
<keyword evidence="2" id="KW-1133">Transmembrane helix</keyword>
<feature type="transmembrane region" description="Helical" evidence="2">
    <location>
        <begin position="173"/>
        <end position="199"/>
    </location>
</feature>
<evidence type="ECO:0000256" key="1">
    <source>
        <dbReference type="SAM" id="MobiDB-lite"/>
    </source>
</evidence>
<accession>A0ABR9PW63</accession>
<feature type="transmembrane region" description="Helical" evidence="2">
    <location>
        <begin position="211"/>
        <end position="231"/>
    </location>
</feature>
<keyword evidence="2" id="KW-0812">Transmembrane</keyword>
<proteinExistence type="predicted"/>
<keyword evidence="4" id="KW-1185">Reference proteome</keyword>
<dbReference type="Proteomes" id="UP001516472">
    <property type="component" value="Unassembled WGS sequence"/>
</dbReference>
<name>A0ABR9PW63_9BACT</name>
<feature type="transmembrane region" description="Helical" evidence="2">
    <location>
        <begin position="238"/>
        <end position="259"/>
    </location>
</feature>
<protein>
    <submittedName>
        <fullName evidence="3">Uncharacterized protein</fullName>
    </submittedName>
</protein>
<evidence type="ECO:0000256" key="2">
    <source>
        <dbReference type="SAM" id="Phobius"/>
    </source>
</evidence>
<feature type="region of interest" description="Disordered" evidence="1">
    <location>
        <begin position="286"/>
        <end position="305"/>
    </location>
</feature>
<gene>
    <name evidence="3" type="ORF">G4177_28525</name>
</gene>
<dbReference type="RefSeq" id="WP_193429316.1">
    <property type="nucleotide sequence ID" value="NZ_CBCSIP010000545.1"/>
</dbReference>